<organism evidence="1">
    <name type="scientific">freshwater metagenome</name>
    <dbReference type="NCBI Taxonomy" id="449393"/>
    <lineage>
        <taxon>unclassified sequences</taxon>
        <taxon>metagenomes</taxon>
        <taxon>ecological metagenomes</taxon>
    </lineage>
</organism>
<dbReference type="AlphaFoldDB" id="A0A6J6L5I7"/>
<reference evidence="1" key="1">
    <citation type="submission" date="2020-05" db="EMBL/GenBank/DDBJ databases">
        <authorList>
            <person name="Chiriac C."/>
            <person name="Salcher M."/>
            <person name="Ghai R."/>
            <person name="Kavagutti S V."/>
        </authorList>
    </citation>
    <scope>NUCLEOTIDE SEQUENCE</scope>
</reference>
<name>A0A6J6L5I7_9ZZZZ</name>
<gene>
    <name evidence="1" type="ORF">UFOPK2143_01537</name>
</gene>
<accession>A0A6J6L5I7</accession>
<protein>
    <submittedName>
        <fullName evidence="1">Unannotated protein</fullName>
    </submittedName>
</protein>
<sequence>MREHTIEIAGNATTGDVSDTADVDCLLQRSDCRREDHRGGKQFIGKRVMCAFVGRTIERKLGTLKQHATSKRKTV</sequence>
<evidence type="ECO:0000313" key="1">
    <source>
        <dbReference type="EMBL" id="CAB4655709.1"/>
    </source>
</evidence>
<dbReference type="EMBL" id="CAEZVV010000137">
    <property type="protein sequence ID" value="CAB4655709.1"/>
    <property type="molecule type" value="Genomic_DNA"/>
</dbReference>
<proteinExistence type="predicted"/>